<reference evidence="2 3" key="1">
    <citation type="submission" date="2019-10" db="EMBL/GenBank/DDBJ databases">
        <title>Whole genome shotgun sequence of Acrocarpospora corrugata NBRC 13972.</title>
        <authorList>
            <person name="Ichikawa N."/>
            <person name="Kimura A."/>
            <person name="Kitahashi Y."/>
            <person name="Komaki H."/>
            <person name="Oguchi A."/>
        </authorList>
    </citation>
    <scope>NUCLEOTIDE SEQUENCE [LARGE SCALE GENOMIC DNA]</scope>
    <source>
        <strain evidence="2 3">NBRC 13972</strain>
    </source>
</reference>
<dbReference type="OrthoDB" id="4248858at2"/>
<dbReference type="RefSeq" id="WP_155341158.1">
    <property type="nucleotide sequence ID" value="NZ_BAAABN010000040.1"/>
</dbReference>
<organism evidence="2 3">
    <name type="scientific">Acrocarpospora corrugata</name>
    <dbReference type="NCBI Taxonomy" id="35763"/>
    <lineage>
        <taxon>Bacteria</taxon>
        <taxon>Bacillati</taxon>
        <taxon>Actinomycetota</taxon>
        <taxon>Actinomycetes</taxon>
        <taxon>Streptosporangiales</taxon>
        <taxon>Streptosporangiaceae</taxon>
        <taxon>Acrocarpospora</taxon>
    </lineage>
</organism>
<dbReference type="Proteomes" id="UP000334990">
    <property type="component" value="Unassembled WGS sequence"/>
</dbReference>
<proteinExistence type="predicted"/>
<name>A0A5M3WDF2_9ACTN</name>
<evidence type="ECO:0000313" key="3">
    <source>
        <dbReference type="Proteomes" id="UP000334990"/>
    </source>
</evidence>
<accession>A0A5M3WDF2</accession>
<keyword evidence="1" id="KW-0812">Transmembrane</keyword>
<comment type="caution">
    <text evidence="2">The sequence shown here is derived from an EMBL/GenBank/DDBJ whole genome shotgun (WGS) entry which is preliminary data.</text>
</comment>
<dbReference type="AlphaFoldDB" id="A0A5M3WDF2"/>
<keyword evidence="1" id="KW-1133">Transmembrane helix</keyword>
<keyword evidence="3" id="KW-1185">Reference proteome</keyword>
<evidence type="ECO:0000313" key="2">
    <source>
        <dbReference type="EMBL" id="GES05123.1"/>
    </source>
</evidence>
<dbReference type="EMBL" id="BLAD01000093">
    <property type="protein sequence ID" value="GES05123.1"/>
    <property type="molecule type" value="Genomic_DNA"/>
</dbReference>
<evidence type="ECO:0000256" key="1">
    <source>
        <dbReference type="SAM" id="Phobius"/>
    </source>
</evidence>
<protein>
    <submittedName>
        <fullName evidence="2">Uncharacterized protein</fullName>
    </submittedName>
</protein>
<keyword evidence="1" id="KW-0472">Membrane</keyword>
<gene>
    <name evidence="2" type="ORF">Acor_71910</name>
</gene>
<feature type="transmembrane region" description="Helical" evidence="1">
    <location>
        <begin position="34"/>
        <end position="51"/>
    </location>
</feature>
<feature type="transmembrane region" description="Helical" evidence="1">
    <location>
        <begin position="58"/>
        <end position="78"/>
    </location>
</feature>
<sequence length="84" mass="8574">MFLAFPAILAATLTLIEKEEHRRGPAAQDARGAMLGAAGMIAFAGCVWALAGRLPAPLVLAIAGTAWTIIAAALYLAVGTRGRG</sequence>